<dbReference type="GO" id="GO:0005737">
    <property type="term" value="C:cytoplasm"/>
    <property type="evidence" value="ECO:0007669"/>
    <property type="project" value="UniProtKB-SubCell"/>
</dbReference>
<dbReference type="GO" id="GO:0000049">
    <property type="term" value="F:tRNA binding"/>
    <property type="evidence" value="ECO:0007669"/>
    <property type="project" value="TreeGrafter"/>
</dbReference>
<dbReference type="Proteomes" id="UP000783686">
    <property type="component" value="Unassembled WGS sequence"/>
</dbReference>
<feature type="compositionally biased region" description="Basic and acidic residues" evidence="8">
    <location>
        <begin position="838"/>
        <end position="847"/>
    </location>
</feature>
<evidence type="ECO:0000259" key="9">
    <source>
        <dbReference type="Pfam" id="PF05670"/>
    </source>
</evidence>
<dbReference type="GO" id="GO:0072344">
    <property type="term" value="P:rescue of stalled ribosome"/>
    <property type="evidence" value="ECO:0007669"/>
    <property type="project" value="TreeGrafter"/>
</dbReference>
<dbReference type="Gene3D" id="2.30.310.10">
    <property type="entry name" value="ibrinogen binding protein from staphylococcus aureus domain"/>
    <property type="match status" value="1"/>
</dbReference>
<evidence type="ECO:0008006" key="13">
    <source>
        <dbReference type="Google" id="ProtNLM"/>
    </source>
</evidence>
<name>A0A811LVH9_9BILA</name>
<comment type="similarity">
    <text evidence="3">Belongs to the NEMF family.</text>
</comment>
<reference evidence="11" key="1">
    <citation type="submission" date="2020-09" db="EMBL/GenBank/DDBJ databases">
        <authorList>
            <person name="Kikuchi T."/>
        </authorList>
    </citation>
    <scope>NUCLEOTIDE SEQUENCE</scope>
    <source>
        <strain evidence="11">SH1</strain>
    </source>
</reference>
<feature type="compositionally biased region" description="Acidic residues" evidence="8">
    <location>
        <begin position="865"/>
        <end position="880"/>
    </location>
</feature>
<accession>A0A811LVH9</accession>
<feature type="coiled-coil region" evidence="7">
    <location>
        <begin position="311"/>
        <end position="345"/>
    </location>
</feature>
<evidence type="ECO:0000256" key="1">
    <source>
        <dbReference type="ARBA" id="ARBA00004123"/>
    </source>
</evidence>
<feature type="region of interest" description="Disordered" evidence="8">
    <location>
        <begin position="729"/>
        <end position="890"/>
    </location>
</feature>
<feature type="region of interest" description="Disordered" evidence="8">
    <location>
        <begin position="657"/>
        <end position="708"/>
    </location>
</feature>
<evidence type="ECO:0000256" key="7">
    <source>
        <dbReference type="SAM" id="Coils"/>
    </source>
</evidence>
<evidence type="ECO:0000259" key="10">
    <source>
        <dbReference type="Pfam" id="PF11923"/>
    </source>
</evidence>
<evidence type="ECO:0000256" key="3">
    <source>
        <dbReference type="ARBA" id="ARBA00008318"/>
    </source>
</evidence>
<feature type="compositionally biased region" description="Basic residues" evidence="8">
    <location>
        <begin position="810"/>
        <end position="821"/>
    </location>
</feature>
<feature type="compositionally biased region" description="Basic residues" evidence="8">
    <location>
        <begin position="773"/>
        <end position="784"/>
    </location>
</feature>
<comment type="caution">
    <text evidence="11">The sequence shown here is derived from an EMBL/GenBank/DDBJ whole genome shotgun (WGS) entry which is preliminary data.</text>
</comment>
<gene>
    <name evidence="11" type="ORF">BOKJ2_LOCUS14458</name>
</gene>
<dbReference type="AlphaFoldDB" id="A0A811LVH9"/>
<proteinExistence type="inferred from homology"/>
<dbReference type="GO" id="GO:1990116">
    <property type="term" value="P:ribosome-associated ubiquitin-dependent protein catabolic process"/>
    <property type="evidence" value="ECO:0007669"/>
    <property type="project" value="TreeGrafter"/>
</dbReference>
<keyword evidence="12" id="KW-1185">Reference proteome</keyword>
<feature type="compositionally biased region" description="Acidic residues" evidence="8">
    <location>
        <begin position="672"/>
        <end position="702"/>
    </location>
</feature>
<dbReference type="Pfam" id="PF05833">
    <property type="entry name" value="NFACT_N"/>
    <property type="match status" value="1"/>
</dbReference>
<evidence type="ECO:0000313" key="11">
    <source>
        <dbReference type="EMBL" id="CAD5231071.1"/>
    </source>
</evidence>
<dbReference type="Pfam" id="PF05670">
    <property type="entry name" value="NFACT-R_1"/>
    <property type="match status" value="1"/>
</dbReference>
<feature type="domain" description="NFACT RNA-binding" evidence="9">
    <location>
        <begin position="513"/>
        <end position="624"/>
    </location>
</feature>
<dbReference type="Pfam" id="PF11923">
    <property type="entry name" value="NFACT-C"/>
    <property type="match status" value="1"/>
</dbReference>
<evidence type="ECO:0000256" key="6">
    <source>
        <dbReference type="ARBA" id="ARBA00023242"/>
    </source>
</evidence>
<dbReference type="FunFam" id="2.30.310.10:FF:000001">
    <property type="entry name" value="Nuclear export mediator factor Nemf"/>
    <property type="match status" value="1"/>
</dbReference>
<dbReference type="GO" id="GO:1990112">
    <property type="term" value="C:RQC complex"/>
    <property type="evidence" value="ECO:0007669"/>
    <property type="project" value="TreeGrafter"/>
</dbReference>
<feature type="domain" description="NFACT protein C-terminal" evidence="10">
    <location>
        <begin position="878"/>
        <end position="970"/>
    </location>
</feature>
<dbReference type="InterPro" id="IPR008532">
    <property type="entry name" value="NFACT_RNA-bd"/>
</dbReference>
<evidence type="ECO:0000256" key="4">
    <source>
        <dbReference type="ARBA" id="ARBA00022490"/>
    </source>
</evidence>
<evidence type="ECO:0000256" key="5">
    <source>
        <dbReference type="ARBA" id="ARBA00023054"/>
    </source>
</evidence>
<evidence type="ECO:0000256" key="2">
    <source>
        <dbReference type="ARBA" id="ARBA00004496"/>
    </source>
</evidence>
<evidence type="ECO:0000313" key="12">
    <source>
        <dbReference type="Proteomes" id="UP000614601"/>
    </source>
</evidence>
<protein>
    <recommendedName>
        <fullName evidence="13">NFACT-R_1 domain-containing protein</fullName>
    </recommendedName>
</protein>
<dbReference type="EMBL" id="CAJFCW020000006">
    <property type="protein sequence ID" value="CAG9128390.1"/>
    <property type="molecule type" value="Genomic_DNA"/>
</dbReference>
<sequence length="980" mass="112659">MKSKFSTLDICAVVFDLKQMISMRVVNVYDIDSRTYLMKLHKPSDKAFILFESGARIHRTYHDWPKSQVPSGFSMKFRKHINQKRLTAVNQVGADRIIDMQFGDEDRACHVIVELYDRGNIILTDADYIILNVLRPRTDRDHDVRFSVKEKYPLELARKETFLPSLENISLFLESAKPDEYVRKALVRHVPFSGQLLEHGFVSIGLPSNTQMKDLGTVREGTLLISRALEEADKILKQISQEPSKGYITLQRIKRPDGSEAESYQEYHPFCFAQFNLPGSNLEVQEYPSFSEAIDKFYSLLDGQKLDQKAIQAEKEAIKKLNNVKKDHERRVKALDEHQESQQKRAELIEMNRDLVDQCILVVRQFVANKLPWDEIDRVLKQAAAQQNPVAKAIIRVNLAQNEITVRLTDIYAHLDENSEEEDENEGVNEVKNGKKPKKIQTFDVEVDLDLNADQNCRKFFGDKKAAVEKKERTLQASSLALKNAQKQTQNKVEQVRANTTIARARKTMWFEKFYWCLSSEGYLIIGGRDAQQNEALVKRYLRAGDVYVHADLHGASSVVVRNKVKDQDIPPMTLNEAGSMAVCYSTAWEAKITVSAWWVYHHQVSRTAQTGEYLPPGSFMIRGKKNFLPSVHLQLGFGLFFRLDEESTQKHLAEAAEKNASSKASIVTVEEQQEDVKEDEEEEEELKGEDEEDDNEEDEFPDVQLKLDDIRLDSNTAKGLDDEDFTLIQLIQPVREKTQREKYLEEKEKEQKEAEAKNPELKDKGKDAPMTKRQKHKLQKIKKKYGDQTEDERQEELRKLGAQPTKVLNKLKKNNAKAKKQKDEDWPDQLAPEPQIEEVKEEKEEEKPEEEEQKEPEEEKKEEQEEEEEDQLESLDQEEAVFKSLCPQPRNDDGILYVVAVCAPYSAMQKFKYKVKITPGTGKRGRAVKTALELFQKDKTATQAERNLVKSLVSDPTVVQTLPGKVRVSAPALMRTKAK</sequence>
<keyword evidence="6" id="KW-0539">Nucleus</keyword>
<dbReference type="PANTHER" id="PTHR15239:SF6">
    <property type="entry name" value="RIBOSOME QUALITY CONTROL COMPLEX SUBUNIT NEMF"/>
    <property type="match status" value="1"/>
</dbReference>
<dbReference type="InterPro" id="IPR021846">
    <property type="entry name" value="NFACT-C"/>
</dbReference>
<dbReference type="PANTHER" id="PTHR15239">
    <property type="entry name" value="NUCLEAR EXPORT MEDIATOR FACTOR NEMF"/>
    <property type="match status" value="1"/>
</dbReference>
<dbReference type="GO" id="GO:0043023">
    <property type="term" value="F:ribosomal large subunit binding"/>
    <property type="evidence" value="ECO:0007669"/>
    <property type="project" value="TreeGrafter"/>
</dbReference>
<dbReference type="GO" id="GO:0005634">
    <property type="term" value="C:nucleus"/>
    <property type="evidence" value="ECO:0007669"/>
    <property type="project" value="UniProtKB-SubCell"/>
</dbReference>
<keyword evidence="5 7" id="KW-0175">Coiled coil</keyword>
<dbReference type="OrthoDB" id="207084at2759"/>
<feature type="compositionally biased region" description="Acidic residues" evidence="8">
    <location>
        <begin position="848"/>
        <end position="857"/>
    </location>
</feature>
<evidence type="ECO:0000256" key="8">
    <source>
        <dbReference type="SAM" id="MobiDB-lite"/>
    </source>
</evidence>
<dbReference type="EMBL" id="CAJFDH010000006">
    <property type="protein sequence ID" value="CAD5231071.1"/>
    <property type="molecule type" value="Genomic_DNA"/>
</dbReference>
<dbReference type="Proteomes" id="UP000614601">
    <property type="component" value="Unassembled WGS sequence"/>
</dbReference>
<organism evidence="11 12">
    <name type="scientific">Bursaphelenchus okinawaensis</name>
    <dbReference type="NCBI Taxonomy" id="465554"/>
    <lineage>
        <taxon>Eukaryota</taxon>
        <taxon>Metazoa</taxon>
        <taxon>Ecdysozoa</taxon>
        <taxon>Nematoda</taxon>
        <taxon>Chromadorea</taxon>
        <taxon>Rhabditida</taxon>
        <taxon>Tylenchina</taxon>
        <taxon>Tylenchomorpha</taxon>
        <taxon>Aphelenchoidea</taxon>
        <taxon>Aphelenchoididae</taxon>
        <taxon>Bursaphelenchus</taxon>
    </lineage>
</organism>
<dbReference type="InterPro" id="IPR051608">
    <property type="entry name" value="RQC_Subunit_NEMF"/>
</dbReference>
<feature type="compositionally biased region" description="Basic and acidic residues" evidence="8">
    <location>
        <begin position="735"/>
        <end position="771"/>
    </location>
</feature>
<keyword evidence="4" id="KW-0963">Cytoplasm</keyword>
<comment type="subcellular location">
    <subcellularLocation>
        <location evidence="2">Cytoplasm</location>
    </subcellularLocation>
    <subcellularLocation>
        <location evidence="1">Nucleus</location>
    </subcellularLocation>
</comment>